<dbReference type="AlphaFoldDB" id="A0A0M7BGA3"/>
<evidence type="ECO:0000313" key="3">
    <source>
        <dbReference type="Proteomes" id="UP000049455"/>
    </source>
</evidence>
<keyword evidence="1" id="KW-0472">Membrane</keyword>
<dbReference type="GO" id="GO:0009390">
    <property type="term" value="C:dimethyl sulfoxide reductase complex"/>
    <property type="evidence" value="ECO:0007669"/>
    <property type="project" value="TreeGrafter"/>
</dbReference>
<accession>A0A0M7BGA3</accession>
<feature type="transmembrane region" description="Helical" evidence="1">
    <location>
        <begin position="162"/>
        <end position="178"/>
    </location>
</feature>
<name>A0A0M7BGA3_9RHOB</name>
<proteinExistence type="predicted"/>
<keyword evidence="1" id="KW-1133">Transmembrane helix</keyword>
<dbReference type="RefSeq" id="WP_055664876.1">
    <property type="nucleotide sequence ID" value="NZ_CYPR01000240.1"/>
</dbReference>
<dbReference type="Pfam" id="PF04976">
    <property type="entry name" value="DmsC"/>
    <property type="match status" value="1"/>
</dbReference>
<dbReference type="STRING" id="313367.JSE7799_03624"/>
<dbReference type="EMBL" id="CYPR01000240">
    <property type="protein sequence ID" value="CUH40884.1"/>
    <property type="molecule type" value="Genomic_DNA"/>
</dbReference>
<gene>
    <name evidence="2" type="ORF">JSE7799_03624</name>
</gene>
<dbReference type="PANTHER" id="PTHR38095:SF1">
    <property type="entry name" value="ANAEROBIC DIMETHYL SULFOXIDE REDUCTASE CHAIN YNFH"/>
    <property type="match status" value="1"/>
</dbReference>
<feature type="transmembrane region" description="Helical" evidence="1">
    <location>
        <begin position="106"/>
        <end position="127"/>
    </location>
</feature>
<feature type="transmembrane region" description="Helical" evidence="1">
    <location>
        <begin position="228"/>
        <end position="248"/>
    </location>
</feature>
<reference evidence="2 3" key="1">
    <citation type="submission" date="2015-09" db="EMBL/GenBank/DDBJ databases">
        <authorList>
            <person name="Jackson K.R."/>
            <person name="Lunt B.L."/>
            <person name="Fisher J.N.B."/>
            <person name="Gardner A.V."/>
            <person name="Bailey M.E."/>
            <person name="Deus L.M."/>
            <person name="Earl A.S."/>
            <person name="Gibby P.D."/>
            <person name="Hartmann K.A."/>
            <person name="Liu J.E."/>
            <person name="Manci A.M."/>
            <person name="Nielsen D.A."/>
            <person name="Solomon M.B."/>
            <person name="Breakwell D.P."/>
            <person name="Burnett S.H."/>
            <person name="Grose J.H."/>
        </authorList>
    </citation>
    <scope>NUCLEOTIDE SEQUENCE [LARGE SCALE GENOMIC DNA]</scope>
    <source>
        <strain evidence="2 3">CECT 7799</strain>
    </source>
</reference>
<feature type="transmembrane region" description="Helical" evidence="1">
    <location>
        <begin position="139"/>
        <end position="156"/>
    </location>
</feature>
<dbReference type="PANTHER" id="PTHR38095">
    <property type="entry name" value="ANAEROBIC DIMETHYL SULFOXIDE REDUCTASE CHAIN YNFH"/>
    <property type="match status" value="1"/>
</dbReference>
<dbReference type="GO" id="GO:0019645">
    <property type="term" value="P:anaerobic electron transport chain"/>
    <property type="evidence" value="ECO:0007669"/>
    <property type="project" value="InterPro"/>
</dbReference>
<keyword evidence="1" id="KW-0812">Transmembrane</keyword>
<dbReference type="OrthoDB" id="5520897at2"/>
<evidence type="ECO:0000256" key="1">
    <source>
        <dbReference type="SAM" id="Phobius"/>
    </source>
</evidence>
<feature type="transmembrane region" description="Helical" evidence="1">
    <location>
        <begin position="79"/>
        <end position="100"/>
    </location>
</feature>
<dbReference type="GO" id="GO:0009389">
    <property type="term" value="F:dimethyl sulfoxide reductase activity"/>
    <property type="evidence" value="ECO:0007669"/>
    <property type="project" value="TreeGrafter"/>
</dbReference>
<sequence length="294" mass="32172">MHPAPSVILFSTLSGAGFGLLFFLGIGAPDVIGWVAFVFYVIAYMLAVGGLFSAFFHLKNKRNAWKAYREWRTSWLSREMWAAVAALLVMALYAALQVFAGLRVAPVGWLGAALSLLTVFTTSMIYAQLRAVPRWNQPATPATYIVAALAGGALLAGQVTPALWLLALLAATVCFHWWSGDCRLAHSGTTAETATRLNGRVTLWERPHTGDNYLTREMVFRIARKHVVKLRVIALTLMSVLPIAVLLIGGPHHIPAALAVLSHLIGVGVQRWLFFAEAEHVVGLYYGAHQRRDA</sequence>
<organism evidence="2 3">
    <name type="scientific">Jannaschia seosinensis</name>
    <dbReference type="NCBI Taxonomy" id="313367"/>
    <lineage>
        <taxon>Bacteria</taxon>
        <taxon>Pseudomonadati</taxon>
        <taxon>Pseudomonadota</taxon>
        <taxon>Alphaproteobacteria</taxon>
        <taxon>Rhodobacterales</taxon>
        <taxon>Roseobacteraceae</taxon>
        <taxon>Jannaschia</taxon>
    </lineage>
</organism>
<feature type="transmembrane region" description="Helical" evidence="1">
    <location>
        <begin position="7"/>
        <end position="26"/>
    </location>
</feature>
<feature type="transmembrane region" description="Helical" evidence="1">
    <location>
        <begin position="32"/>
        <end position="58"/>
    </location>
</feature>
<evidence type="ECO:0000313" key="2">
    <source>
        <dbReference type="EMBL" id="CUH40884.1"/>
    </source>
</evidence>
<feature type="transmembrane region" description="Helical" evidence="1">
    <location>
        <begin position="254"/>
        <end position="274"/>
    </location>
</feature>
<keyword evidence="3" id="KW-1185">Reference proteome</keyword>
<dbReference type="InterPro" id="IPR007059">
    <property type="entry name" value="DmsC"/>
</dbReference>
<dbReference type="Proteomes" id="UP000049455">
    <property type="component" value="Unassembled WGS sequence"/>
</dbReference>
<protein>
    <submittedName>
        <fullName evidence="2">Formate-dependent nitrite reductase, membrane component</fullName>
    </submittedName>
</protein>
<dbReference type="GO" id="GO:0005886">
    <property type="term" value="C:plasma membrane"/>
    <property type="evidence" value="ECO:0007669"/>
    <property type="project" value="TreeGrafter"/>
</dbReference>